<name>A0A2N5NK57_MEDGN</name>
<evidence type="ECO:0000313" key="2">
    <source>
        <dbReference type="EMBL" id="MDE1202966.1"/>
    </source>
</evidence>
<feature type="transmembrane region" description="Helical" evidence="1">
    <location>
        <begin position="39"/>
        <end position="60"/>
    </location>
</feature>
<reference evidence="3" key="2">
    <citation type="journal article" date="2020" name="Cell Host Microbe">
        <title>Functional and Genomic Variation between Human-Derived Isolates of Lachnospiraceae Reveals Inter- and Intra-Species Diversity.</title>
        <authorList>
            <person name="Sorbara M.T."/>
            <person name="Littmann E.R."/>
            <person name="Fontana E."/>
            <person name="Moody T.U."/>
            <person name="Kohout C.E."/>
            <person name="Gjonbalaj M."/>
            <person name="Eaton V."/>
            <person name="Seok R."/>
            <person name="Leiner I.M."/>
            <person name="Pamer E.G."/>
        </authorList>
    </citation>
    <scope>NUCLEOTIDE SEQUENCE</scope>
    <source>
        <strain evidence="3">MSK.22.53</strain>
    </source>
</reference>
<dbReference type="Proteomes" id="UP001149331">
    <property type="component" value="Unassembled WGS sequence"/>
</dbReference>
<reference evidence="2" key="4">
    <citation type="submission" date="2022-12" db="EMBL/GenBank/DDBJ databases">
        <title>Genome of R. gnavus strain RSHDN_120.</title>
        <authorList>
            <person name="Abdugheni R."/>
        </authorList>
    </citation>
    <scope>NUCLEOTIDE SEQUENCE</scope>
    <source>
        <strain evidence="2">RSHDN_120</strain>
    </source>
</reference>
<keyword evidence="1" id="KW-0472">Membrane</keyword>
<dbReference type="Proteomes" id="UP001296643">
    <property type="component" value="Unassembled WGS sequence"/>
</dbReference>
<dbReference type="EMBL" id="JAAIRM010000020">
    <property type="protein sequence ID" value="NSI20001.1"/>
    <property type="molecule type" value="Genomic_DNA"/>
</dbReference>
<dbReference type="RefSeq" id="WP_101879321.1">
    <property type="nucleotide sequence ID" value="NZ_CAXUME010000007.1"/>
</dbReference>
<reference evidence="4 5" key="1">
    <citation type="journal article" date="2017" name="Genome Med.">
        <title>A novel Ruminococcus gnavus clade enriched in inflammatory bowel disease patients.</title>
        <authorList>
            <person name="Hall A.B."/>
            <person name="Yassour M."/>
            <person name="Sauk J."/>
            <person name="Garner A."/>
            <person name="Jiang X."/>
            <person name="Arthur T."/>
            <person name="Lagoudas G.K."/>
            <person name="Vatanen T."/>
            <person name="Fornelos N."/>
            <person name="Wilson R."/>
            <person name="Bertha M."/>
            <person name="Cohen M."/>
            <person name="Garber J."/>
            <person name="Khalili H."/>
            <person name="Gevers D."/>
            <person name="Ananthakrishnan A.N."/>
            <person name="Kugathasan S."/>
            <person name="Lander E.S."/>
            <person name="Blainey P."/>
            <person name="Vlamakis H."/>
            <person name="Xavier R.J."/>
            <person name="Huttenhower C."/>
        </authorList>
    </citation>
    <scope>NUCLEOTIDE SEQUENCE [LARGE SCALE GENOMIC DNA]</scope>
    <source>
        <strain evidence="4 5">RJX1118</strain>
    </source>
</reference>
<dbReference type="Proteomes" id="UP000234849">
    <property type="component" value="Unassembled WGS sequence"/>
</dbReference>
<gene>
    <name evidence="4" type="ORF">CDL18_04895</name>
    <name evidence="3" type="ORF">G4958_11660</name>
    <name evidence="2" type="ORF">O4N78_05145</name>
</gene>
<accession>A0A2N5NK57</accession>
<dbReference type="AlphaFoldDB" id="A0A2N5NK57"/>
<proteinExistence type="predicted"/>
<evidence type="ECO:0000313" key="3">
    <source>
        <dbReference type="EMBL" id="NSI20001.1"/>
    </source>
</evidence>
<dbReference type="GO" id="GO:0003676">
    <property type="term" value="F:nucleic acid binding"/>
    <property type="evidence" value="ECO:0007669"/>
    <property type="project" value="InterPro"/>
</dbReference>
<dbReference type="InterPro" id="IPR010718">
    <property type="entry name" value="DUF1294"/>
</dbReference>
<evidence type="ECO:0000256" key="1">
    <source>
        <dbReference type="SAM" id="Phobius"/>
    </source>
</evidence>
<reference evidence="3" key="3">
    <citation type="submission" date="2020-02" db="EMBL/GenBank/DDBJ databases">
        <authorList>
            <person name="Littmann E."/>
            <person name="Sorbara M."/>
        </authorList>
    </citation>
    <scope>NUCLEOTIDE SEQUENCE</scope>
    <source>
        <strain evidence="3">MSK.22.53</strain>
    </source>
</reference>
<sequence>MESYVLIYLLAANVAAFLVFGIDKWKAVKGRWRIPEKTLLLFAAAGGSPGALAGMFVFHHKIRKPLFYLGVPLILLLQIGVGLWNWQR</sequence>
<organism evidence="4 5">
    <name type="scientific">Mediterraneibacter gnavus</name>
    <name type="common">Ruminococcus gnavus</name>
    <dbReference type="NCBI Taxonomy" id="33038"/>
    <lineage>
        <taxon>Bacteria</taxon>
        <taxon>Bacillati</taxon>
        <taxon>Bacillota</taxon>
        <taxon>Clostridia</taxon>
        <taxon>Lachnospirales</taxon>
        <taxon>Lachnospiraceae</taxon>
        <taxon>Mediterraneibacter</taxon>
    </lineage>
</organism>
<dbReference type="EMBL" id="NIHM01000005">
    <property type="protein sequence ID" value="PLT56515.1"/>
    <property type="molecule type" value="Genomic_DNA"/>
</dbReference>
<protein>
    <submittedName>
        <fullName evidence="2">DUF1294 domain-containing protein</fullName>
    </submittedName>
</protein>
<feature type="transmembrane region" description="Helical" evidence="1">
    <location>
        <begin position="66"/>
        <end position="86"/>
    </location>
</feature>
<keyword evidence="1" id="KW-0812">Transmembrane</keyword>
<feature type="transmembrane region" description="Helical" evidence="1">
    <location>
        <begin position="6"/>
        <end position="27"/>
    </location>
</feature>
<dbReference type="PIRSF" id="PIRSF002599">
    <property type="entry name" value="Cold_shock_A"/>
    <property type="match status" value="1"/>
</dbReference>
<dbReference type="EMBL" id="JAPZEG010000005">
    <property type="protein sequence ID" value="MDE1202966.1"/>
    <property type="molecule type" value="Genomic_DNA"/>
</dbReference>
<evidence type="ECO:0000313" key="5">
    <source>
        <dbReference type="Proteomes" id="UP000234849"/>
    </source>
</evidence>
<comment type="caution">
    <text evidence="4">The sequence shown here is derived from an EMBL/GenBank/DDBJ whole genome shotgun (WGS) entry which is preliminary data.</text>
</comment>
<keyword evidence="1" id="KW-1133">Transmembrane helix</keyword>
<dbReference type="Pfam" id="PF06961">
    <property type="entry name" value="DUF1294"/>
    <property type="match status" value="1"/>
</dbReference>
<evidence type="ECO:0000313" key="4">
    <source>
        <dbReference type="EMBL" id="PLT56515.1"/>
    </source>
</evidence>
<dbReference type="InterPro" id="IPR012156">
    <property type="entry name" value="Cold_shock_CspA"/>
</dbReference>